<dbReference type="InterPro" id="IPR036412">
    <property type="entry name" value="HAD-like_sf"/>
</dbReference>
<evidence type="ECO:0000313" key="4">
    <source>
        <dbReference type="EMBL" id="OHB16200.1"/>
    </source>
</evidence>
<dbReference type="PANTHER" id="PTHR46470:SF2">
    <property type="entry name" value="GLYCERALDEHYDE 3-PHOSPHATE PHOSPHATASE"/>
    <property type="match status" value="1"/>
</dbReference>
<evidence type="ECO:0000256" key="1">
    <source>
        <dbReference type="ARBA" id="ARBA00022723"/>
    </source>
</evidence>
<organism evidence="4 5">
    <name type="scientific">Candidatus Zambryskibacteria bacterium RIFOXYC1_FULL_39_10</name>
    <dbReference type="NCBI Taxonomy" id="1802779"/>
    <lineage>
        <taxon>Bacteria</taxon>
        <taxon>Candidatus Zambryskiibacteriota</taxon>
    </lineage>
</organism>
<accession>A0A1G2V3Q3</accession>
<evidence type="ECO:0000313" key="5">
    <source>
        <dbReference type="Proteomes" id="UP000177697"/>
    </source>
</evidence>
<dbReference type="GO" id="GO:0016791">
    <property type="term" value="F:phosphatase activity"/>
    <property type="evidence" value="ECO:0007669"/>
    <property type="project" value="TreeGrafter"/>
</dbReference>
<evidence type="ECO:0000256" key="2">
    <source>
        <dbReference type="ARBA" id="ARBA00022801"/>
    </source>
</evidence>
<gene>
    <name evidence="4" type="ORF">A2431_02210</name>
</gene>
<dbReference type="InterPro" id="IPR041492">
    <property type="entry name" value="HAD_2"/>
</dbReference>
<dbReference type="Proteomes" id="UP000177697">
    <property type="component" value="Unassembled WGS sequence"/>
</dbReference>
<keyword evidence="3" id="KW-0460">Magnesium</keyword>
<dbReference type="Pfam" id="PF13419">
    <property type="entry name" value="HAD_2"/>
    <property type="match status" value="1"/>
</dbReference>
<dbReference type="GO" id="GO:0046872">
    <property type="term" value="F:metal ion binding"/>
    <property type="evidence" value="ECO:0007669"/>
    <property type="project" value="UniProtKB-KW"/>
</dbReference>
<dbReference type="PANTHER" id="PTHR46470">
    <property type="entry name" value="N-ACYLNEURAMINATE-9-PHOSPHATASE"/>
    <property type="match status" value="1"/>
</dbReference>
<sequence length="151" mass="17239">MENKIKLFIFDWGGTLCDLKTDIIFKNVHEVLSYLSKRYKLVLVSLAVSESSQIRSVKIQNSEIAKFFTQIIVGDKGKDQMYEKVLVDFEVRPEEVVVVDNQVVYGIKWGNSKGATTVWLKNGEFENDLPNSETGMPSVTINNILELKELY</sequence>
<protein>
    <recommendedName>
        <fullName evidence="6">FCP1 homology domain-containing protein</fullName>
    </recommendedName>
</protein>
<dbReference type="InterPro" id="IPR023214">
    <property type="entry name" value="HAD_sf"/>
</dbReference>
<dbReference type="AlphaFoldDB" id="A0A1G2V3Q3"/>
<dbReference type="Gene3D" id="3.40.50.1000">
    <property type="entry name" value="HAD superfamily/HAD-like"/>
    <property type="match status" value="1"/>
</dbReference>
<proteinExistence type="predicted"/>
<dbReference type="EMBL" id="MHWW01000003">
    <property type="protein sequence ID" value="OHB16200.1"/>
    <property type="molecule type" value="Genomic_DNA"/>
</dbReference>
<comment type="caution">
    <text evidence="4">The sequence shown here is derived from an EMBL/GenBank/DDBJ whole genome shotgun (WGS) entry which is preliminary data.</text>
</comment>
<evidence type="ECO:0008006" key="6">
    <source>
        <dbReference type="Google" id="ProtNLM"/>
    </source>
</evidence>
<name>A0A1G2V3Q3_9BACT</name>
<reference evidence="4 5" key="1">
    <citation type="journal article" date="2016" name="Nat. Commun.">
        <title>Thousands of microbial genomes shed light on interconnected biogeochemical processes in an aquifer system.</title>
        <authorList>
            <person name="Anantharaman K."/>
            <person name="Brown C.T."/>
            <person name="Hug L.A."/>
            <person name="Sharon I."/>
            <person name="Castelle C.J."/>
            <person name="Probst A.J."/>
            <person name="Thomas B.C."/>
            <person name="Singh A."/>
            <person name="Wilkins M.J."/>
            <person name="Karaoz U."/>
            <person name="Brodie E.L."/>
            <person name="Williams K.H."/>
            <person name="Hubbard S.S."/>
            <person name="Banfield J.F."/>
        </authorList>
    </citation>
    <scope>NUCLEOTIDE SEQUENCE [LARGE SCALE GENOMIC DNA]</scope>
</reference>
<dbReference type="InterPro" id="IPR051400">
    <property type="entry name" value="HAD-like_hydrolase"/>
</dbReference>
<dbReference type="SUPFAM" id="SSF56784">
    <property type="entry name" value="HAD-like"/>
    <property type="match status" value="1"/>
</dbReference>
<keyword evidence="1" id="KW-0479">Metal-binding</keyword>
<keyword evidence="2" id="KW-0378">Hydrolase</keyword>
<evidence type="ECO:0000256" key="3">
    <source>
        <dbReference type="ARBA" id="ARBA00022842"/>
    </source>
</evidence>